<feature type="transmembrane region" description="Helical" evidence="1">
    <location>
        <begin position="28"/>
        <end position="48"/>
    </location>
</feature>
<dbReference type="OrthoDB" id="3630027at2"/>
<dbReference type="RefSeq" id="WP_130100625.1">
    <property type="nucleotide sequence ID" value="NZ_SDWW01000001.1"/>
</dbReference>
<dbReference type="AlphaFoldDB" id="A0A4Q5N424"/>
<evidence type="ECO:0000313" key="2">
    <source>
        <dbReference type="EMBL" id="RYV52926.1"/>
    </source>
</evidence>
<protein>
    <submittedName>
        <fullName evidence="2">Uncharacterized protein</fullName>
    </submittedName>
</protein>
<evidence type="ECO:0000313" key="3">
    <source>
        <dbReference type="Proteomes" id="UP000293764"/>
    </source>
</evidence>
<keyword evidence="1" id="KW-0812">Transmembrane</keyword>
<keyword evidence="3" id="KW-1185">Reference proteome</keyword>
<proteinExistence type="predicted"/>
<sequence length="159" mass="16154">MTGSAARLDLLVAAARPGPPDQVCRHRAILVGAEALVALGGLAGTVQLLTGTVTPPVSDLEPLGRSTWVLPGVWLFATVAVPASAAGWLAWRRAPLAPPAVLVASGTLALELVVQIPFIGTNVLQAVFGAFAGGLAGLALDARRAGWWPAGWWPASGIG</sequence>
<comment type="caution">
    <text evidence="2">The sequence shown here is derived from an EMBL/GenBank/DDBJ whole genome shotgun (WGS) entry which is preliminary data.</text>
</comment>
<feature type="transmembrane region" description="Helical" evidence="1">
    <location>
        <begin position="68"/>
        <end position="89"/>
    </location>
</feature>
<dbReference type="Proteomes" id="UP000293764">
    <property type="component" value="Unassembled WGS sequence"/>
</dbReference>
<feature type="transmembrane region" description="Helical" evidence="1">
    <location>
        <begin position="96"/>
        <end position="116"/>
    </location>
</feature>
<keyword evidence="1" id="KW-0472">Membrane</keyword>
<accession>A0A4Q5N424</accession>
<dbReference type="EMBL" id="SDWW01000001">
    <property type="protein sequence ID" value="RYV52926.1"/>
    <property type="molecule type" value="Genomic_DNA"/>
</dbReference>
<name>A0A4Q5N424_9MICO</name>
<evidence type="ECO:0000256" key="1">
    <source>
        <dbReference type="SAM" id="Phobius"/>
    </source>
</evidence>
<keyword evidence="1" id="KW-1133">Transmembrane helix</keyword>
<gene>
    <name evidence="2" type="ORF">EUA98_00060</name>
</gene>
<feature type="transmembrane region" description="Helical" evidence="1">
    <location>
        <begin position="122"/>
        <end position="140"/>
    </location>
</feature>
<reference evidence="2 3" key="1">
    <citation type="submission" date="2019-01" db="EMBL/GenBank/DDBJ databases">
        <title>Novel species of Cellulomonas.</title>
        <authorList>
            <person name="Liu Q."/>
            <person name="Xin Y.-H."/>
        </authorList>
    </citation>
    <scope>NUCLEOTIDE SEQUENCE [LARGE SCALE GENOMIC DNA]</scope>
    <source>
        <strain evidence="2 3">HLT2-17</strain>
    </source>
</reference>
<organism evidence="2 3">
    <name type="scientific">Pengzhenrongella frigida</name>
    <dbReference type="NCBI Taxonomy" id="1259133"/>
    <lineage>
        <taxon>Bacteria</taxon>
        <taxon>Bacillati</taxon>
        <taxon>Actinomycetota</taxon>
        <taxon>Actinomycetes</taxon>
        <taxon>Micrococcales</taxon>
        <taxon>Pengzhenrongella</taxon>
    </lineage>
</organism>